<dbReference type="GO" id="GO:0043236">
    <property type="term" value="F:laminin binding"/>
    <property type="evidence" value="ECO:0007669"/>
    <property type="project" value="TreeGrafter"/>
</dbReference>
<reference evidence="4" key="1">
    <citation type="thesis" date="2020" institute="ProQuest LLC" country="789 East Eisenhower Parkway, Ann Arbor, MI, USA">
        <title>Comparative Genomics and Chromosome Evolution.</title>
        <authorList>
            <person name="Mudd A.B."/>
        </authorList>
    </citation>
    <scope>NUCLEOTIDE SEQUENCE</scope>
    <source>
        <strain evidence="4">1538</strain>
        <tissue evidence="4">Blood</tissue>
    </source>
</reference>
<comment type="caution">
    <text evidence="4">The sequence shown here is derived from an EMBL/GenBank/DDBJ whole genome shotgun (WGS) entry which is preliminary data.</text>
</comment>
<evidence type="ECO:0000313" key="5">
    <source>
        <dbReference type="Proteomes" id="UP001181693"/>
    </source>
</evidence>
<dbReference type="InterPro" id="IPR001079">
    <property type="entry name" value="Galectin_CRD"/>
</dbReference>
<evidence type="ECO:0000259" key="3">
    <source>
        <dbReference type="PROSITE" id="PS51304"/>
    </source>
</evidence>
<keyword evidence="5" id="KW-1185">Reference proteome</keyword>
<dbReference type="PANTHER" id="PTHR11346">
    <property type="entry name" value="GALECTIN"/>
    <property type="match status" value="1"/>
</dbReference>
<dbReference type="SMART" id="SM00908">
    <property type="entry name" value="Gal-bind_lectin"/>
    <property type="match status" value="1"/>
</dbReference>
<dbReference type="InterPro" id="IPR013320">
    <property type="entry name" value="ConA-like_dom_sf"/>
</dbReference>
<dbReference type="EMBL" id="DYDO01000001">
    <property type="protein sequence ID" value="DBA32236.1"/>
    <property type="molecule type" value="Genomic_DNA"/>
</dbReference>
<dbReference type="Pfam" id="PF00337">
    <property type="entry name" value="Gal-bind_lectin"/>
    <property type="match status" value="1"/>
</dbReference>
<proteinExistence type="predicted"/>
<protein>
    <recommendedName>
        <fullName evidence="2">Galectin</fullName>
    </recommendedName>
</protein>
<dbReference type="CDD" id="cd00070">
    <property type="entry name" value="GLECT"/>
    <property type="match status" value="1"/>
</dbReference>
<dbReference type="SUPFAM" id="SSF49899">
    <property type="entry name" value="Concanavalin A-like lectins/glucanases"/>
    <property type="match status" value="1"/>
</dbReference>
<keyword evidence="1 2" id="KW-0430">Lectin</keyword>
<sequence length="118" mass="13473">MEAAGAGQWGVIVNNLNLKPGQSIEVKGFIPENCKHFSINLGKDSENLLLHFNPRFNHHADIRKIICNSAENNVWGKEQRENVFPFKEGSVTTSHMPQLGFHHLRWCMGIGFKDFLTW</sequence>
<dbReference type="InterPro" id="IPR044156">
    <property type="entry name" value="Galectin-like"/>
</dbReference>
<dbReference type="PANTHER" id="PTHR11346:SF97">
    <property type="entry name" value="GALECTIN-1"/>
    <property type="match status" value="1"/>
</dbReference>
<accession>A0AAV3ALA6</accession>
<dbReference type="Gene3D" id="2.60.120.200">
    <property type="match status" value="1"/>
</dbReference>
<feature type="domain" description="Galectin" evidence="3">
    <location>
        <begin position="10"/>
        <end position="118"/>
    </location>
</feature>
<dbReference type="Proteomes" id="UP001181693">
    <property type="component" value="Unassembled WGS sequence"/>
</dbReference>
<evidence type="ECO:0000256" key="2">
    <source>
        <dbReference type="RuleBase" id="RU102079"/>
    </source>
</evidence>
<dbReference type="PROSITE" id="PS51304">
    <property type="entry name" value="GALECTIN"/>
    <property type="match status" value="1"/>
</dbReference>
<evidence type="ECO:0000256" key="1">
    <source>
        <dbReference type="ARBA" id="ARBA00022734"/>
    </source>
</evidence>
<dbReference type="AlphaFoldDB" id="A0AAV3ALA6"/>
<name>A0AAV3ALA6_PYXAD</name>
<evidence type="ECO:0000313" key="4">
    <source>
        <dbReference type="EMBL" id="DBA32236.1"/>
    </source>
</evidence>
<dbReference type="GO" id="GO:0030395">
    <property type="term" value="F:lactose binding"/>
    <property type="evidence" value="ECO:0007669"/>
    <property type="project" value="TreeGrafter"/>
</dbReference>
<gene>
    <name evidence="4" type="ORF">GDO54_000044</name>
</gene>
<dbReference type="GO" id="GO:0005615">
    <property type="term" value="C:extracellular space"/>
    <property type="evidence" value="ECO:0007669"/>
    <property type="project" value="TreeGrafter"/>
</dbReference>
<organism evidence="4 5">
    <name type="scientific">Pyxicephalus adspersus</name>
    <name type="common">African bullfrog</name>
    <dbReference type="NCBI Taxonomy" id="30357"/>
    <lineage>
        <taxon>Eukaryota</taxon>
        <taxon>Metazoa</taxon>
        <taxon>Chordata</taxon>
        <taxon>Craniata</taxon>
        <taxon>Vertebrata</taxon>
        <taxon>Euteleostomi</taxon>
        <taxon>Amphibia</taxon>
        <taxon>Batrachia</taxon>
        <taxon>Anura</taxon>
        <taxon>Neobatrachia</taxon>
        <taxon>Ranoidea</taxon>
        <taxon>Pyxicephalidae</taxon>
        <taxon>Pyxicephalinae</taxon>
        <taxon>Pyxicephalus</taxon>
    </lineage>
</organism>
<dbReference type="SMART" id="SM00276">
    <property type="entry name" value="GLECT"/>
    <property type="match status" value="1"/>
</dbReference>